<feature type="domain" description="HTH hxlR-type" evidence="4">
    <location>
        <begin position="12"/>
        <end position="109"/>
    </location>
</feature>
<dbReference type="RefSeq" id="WP_188627723.1">
    <property type="nucleotide sequence ID" value="NZ_BMIL01000011.1"/>
</dbReference>
<evidence type="ECO:0000313" key="5">
    <source>
        <dbReference type="EMBL" id="GGC74170.1"/>
    </source>
</evidence>
<evidence type="ECO:0000259" key="4">
    <source>
        <dbReference type="PROSITE" id="PS51118"/>
    </source>
</evidence>
<evidence type="ECO:0000256" key="1">
    <source>
        <dbReference type="ARBA" id="ARBA00023015"/>
    </source>
</evidence>
<sequence>MYKKKIPIRTDCGLHVFKELLDGKWKLMLIYYISDGIKRPGALQKKISVDRRVMNKQLNELVQHGFVDKISFDSKIPKIEYMLTDLGTSLLPLIISLEQWGENNRAVLESAIEDKTERTANTPA</sequence>
<dbReference type="SUPFAM" id="SSF46785">
    <property type="entry name" value="Winged helix' DNA-binding domain"/>
    <property type="match status" value="1"/>
</dbReference>
<gene>
    <name evidence="5" type="ORF">GCM10011387_29780</name>
</gene>
<protein>
    <submittedName>
        <fullName evidence="5">Transcriptional regulator</fullName>
    </submittedName>
</protein>
<dbReference type="PROSITE" id="PS51118">
    <property type="entry name" value="HTH_HXLR"/>
    <property type="match status" value="1"/>
</dbReference>
<keyword evidence="3" id="KW-0804">Transcription</keyword>
<keyword evidence="1" id="KW-0805">Transcription regulation</keyword>
<dbReference type="AlphaFoldDB" id="A0A916UIQ9"/>
<dbReference type="Gene3D" id="1.10.10.10">
    <property type="entry name" value="Winged helix-like DNA-binding domain superfamily/Winged helix DNA-binding domain"/>
    <property type="match status" value="1"/>
</dbReference>
<dbReference type="Proteomes" id="UP000651668">
    <property type="component" value="Unassembled WGS sequence"/>
</dbReference>
<keyword evidence="6" id="KW-1185">Reference proteome</keyword>
<dbReference type="InterPro" id="IPR002577">
    <property type="entry name" value="HTH_HxlR"/>
</dbReference>
<evidence type="ECO:0000256" key="2">
    <source>
        <dbReference type="ARBA" id="ARBA00023125"/>
    </source>
</evidence>
<dbReference type="PANTHER" id="PTHR33204">
    <property type="entry name" value="TRANSCRIPTIONAL REGULATOR, MARR FAMILY"/>
    <property type="match status" value="1"/>
</dbReference>
<dbReference type="GO" id="GO:0003677">
    <property type="term" value="F:DNA binding"/>
    <property type="evidence" value="ECO:0007669"/>
    <property type="project" value="UniProtKB-KW"/>
</dbReference>
<evidence type="ECO:0000313" key="6">
    <source>
        <dbReference type="Proteomes" id="UP000651668"/>
    </source>
</evidence>
<dbReference type="Pfam" id="PF01638">
    <property type="entry name" value="HxlR"/>
    <property type="match status" value="1"/>
</dbReference>
<dbReference type="InterPro" id="IPR036388">
    <property type="entry name" value="WH-like_DNA-bd_sf"/>
</dbReference>
<dbReference type="PANTHER" id="PTHR33204:SF29">
    <property type="entry name" value="TRANSCRIPTIONAL REGULATOR"/>
    <property type="match status" value="1"/>
</dbReference>
<evidence type="ECO:0000256" key="3">
    <source>
        <dbReference type="ARBA" id="ARBA00023163"/>
    </source>
</evidence>
<reference evidence="5" key="1">
    <citation type="journal article" date="2014" name="Int. J. Syst. Evol. Microbiol.">
        <title>Complete genome sequence of Corynebacterium casei LMG S-19264T (=DSM 44701T), isolated from a smear-ripened cheese.</title>
        <authorList>
            <consortium name="US DOE Joint Genome Institute (JGI-PGF)"/>
            <person name="Walter F."/>
            <person name="Albersmeier A."/>
            <person name="Kalinowski J."/>
            <person name="Ruckert C."/>
        </authorList>
    </citation>
    <scope>NUCLEOTIDE SEQUENCE</scope>
    <source>
        <strain evidence="5">CGMCC 1.15343</strain>
    </source>
</reference>
<dbReference type="InterPro" id="IPR036390">
    <property type="entry name" value="WH_DNA-bd_sf"/>
</dbReference>
<reference evidence="5" key="2">
    <citation type="submission" date="2020-09" db="EMBL/GenBank/DDBJ databases">
        <authorList>
            <person name="Sun Q."/>
            <person name="Zhou Y."/>
        </authorList>
    </citation>
    <scope>NUCLEOTIDE SEQUENCE</scope>
    <source>
        <strain evidence="5">CGMCC 1.15343</strain>
    </source>
</reference>
<organism evidence="5 6">
    <name type="scientific">Pedobacter quisquiliarum</name>
    <dbReference type="NCBI Taxonomy" id="1834438"/>
    <lineage>
        <taxon>Bacteria</taxon>
        <taxon>Pseudomonadati</taxon>
        <taxon>Bacteroidota</taxon>
        <taxon>Sphingobacteriia</taxon>
        <taxon>Sphingobacteriales</taxon>
        <taxon>Sphingobacteriaceae</taxon>
        <taxon>Pedobacter</taxon>
    </lineage>
</organism>
<name>A0A916UIQ9_9SPHI</name>
<comment type="caution">
    <text evidence="5">The sequence shown here is derived from an EMBL/GenBank/DDBJ whole genome shotgun (WGS) entry which is preliminary data.</text>
</comment>
<keyword evidence="2" id="KW-0238">DNA-binding</keyword>
<accession>A0A916UIQ9</accession>
<proteinExistence type="predicted"/>
<dbReference type="EMBL" id="BMIL01000011">
    <property type="protein sequence ID" value="GGC74170.1"/>
    <property type="molecule type" value="Genomic_DNA"/>
</dbReference>